<dbReference type="EMBL" id="JBIAWJ010000011">
    <property type="protein sequence ID" value="MFF4524023.1"/>
    <property type="molecule type" value="Genomic_DNA"/>
</dbReference>
<sequence length="166" mass="18391">MTQLDLFREKQAAMERRSAREAERDARAARHAAYRESLKIDCCTGEPIPPDEHGVPRSRCGRCGALAFAGTFHFNHDCGWAGCYADTEPTRGAGQTIRQAGLSTHRHDNQHHPRCARPGCSHARGIHQSVPPTAPEDSRCYEYCGCRGYLAPAPSETREEVISAHH</sequence>
<gene>
    <name evidence="1" type="ORF">ACFY1D_21780</name>
</gene>
<organism evidence="1 2">
    <name type="scientific">Streptomyces bluensis</name>
    <dbReference type="NCBI Taxonomy" id="33897"/>
    <lineage>
        <taxon>Bacteria</taxon>
        <taxon>Bacillati</taxon>
        <taxon>Actinomycetota</taxon>
        <taxon>Actinomycetes</taxon>
        <taxon>Kitasatosporales</taxon>
        <taxon>Streptomycetaceae</taxon>
        <taxon>Streptomyces</taxon>
    </lineage>
</organism>
<accession>A0ABW6UMQ2</accession>
<protein>
    <submittedName>
        <fullName evidence="1">Uncharacterized protein</fullName>
    </submittedName>
</protein>
<name>A0ABW6UMQ2_9ACTN</name>
<evidence type="ECO:0000313" key="1">
    <source>
        <dbReference type="EMBL" id="MFF4524023.1"/>
    </source>
</evidence>
<proteinExistence type="predicted"/>
<reference evidence="1 2" key="1">
    <citation type="submission" date="2024-10" db="EMBL/GenBank/DDBJ databases">
        <title>The Natural Products Discovery Center: Release of the First 8490 Sequenced Strains for Exploring Actinobacteria Biosynthetic Diversity.</title>
        <authorList>
            <person name="Kalkreuter E."/>
            <person name="Kautsar S.A."/>
            <person name="Yang D."/>
            <person name="Bader C.D."/>
            <person name="Teijaro C.N."/>
            <person name="Fluegel L."/>
            <person name="Davis C.M."/>
            <person name="Simpson J.R."/>
            <person name="Lauterbach L."/>
            <person name="Steele A.D."/>
            <person name="Gui C."/>
            <person name="Meng S."/>
            <person name="Li G."/>
            <person name="Viehrig K."/>
            <person name="Ye F."/>
            <person name="Su P."/>
            <person name="Kiefer A.F."/>
            <person name="Nichols A."/>
            <person name="Cepeda A.J."/>
            <person name="Yan W."/>
            <person name="Fan B."/>
            <person name="Jiang Y."/>
            <person name="Adhikari A."/>
            <person name="Zheng C.-J."/>
            <person name="Schuster L."/>
            <person name="Cowan T.M."/>
            <person name="Smanski M.J."/>
            <person name="Chevrette M.G."/>
            <person name="De Carvalho L.P.S."/>
            <person name="Shen B."/>
        </authorList>
    </citation>
    <scope>NUCLEOTIDE SEQUENCE [LARGE SCALE GENOMIC DNA]</scope>
    <source>
        <strain evidence="1 2">NPDC001390</strain>
    </source>
</reference>
<keyword evidence="2" id="KW-1185">Reference proteome</keyword>
<dbReference type="Proteomes" id="UP001602058">
    <property type="component" value="Unassembled WGS sequence"/>
</dbReference>
<dbReference type="RefSeq" id="WP_350951397.1">
    <property type="nucleotide sequence ID" value="NZ_JBEOYX010000002.1"/>
</dbReference>
<comment type="caution">
    <text evidence="1">The sequence shown here is derived from an EMBL/GenBank/DDBJ whole genome shotgun (WGS) entry which is preliminary data.</text>
</comment>
<evidence type="ECO:0000313" key="2">
    <source>
        <dbReference type="Proteomes" id="UP001602058"/>
    </source>
</evidence>